<reference evidence="1" key="1">
    <citation type="submission" date="2014-11" db="EMBL/GenBank/DDBJ databases">
        <authorList>
            <person name="Amaro Gonzalez C."/>
        </authorList>
    </citation>
    <scope>NUCLEOTIDE SEQUENCE</scope>
</reference>
<organism evidence="1">
    <name type="scientific">Anguilla anguilla</name>
    <name type="common">European freshwater eel</name>
    <name type="synonym">Muraena anguilla</name>
    <dbReference type="NCBI Taxonomy" id="7936"/>
    <lineage>
        <taxon>Eukaryota</taxon>
        <taxon>Metazoa</taxon>
        <taxon>Chordata</taxon>
        <taxon>Craniata</taxon>
        <taxon>Vertebrata</taxon>
        <taxon>Euteleostomi</taxon>
        <taxon>Actinopterygii</taxon>
        <taxon>Neopterygii</taxon>
        <taxon>Teleostei</taxon>
        <taxon>Anguilliformes</taxon>
        <taxon>Anguillidae</taxon>
        <taxon>Anguilla</taxon>
    </lineage>
</organism>
<proteinExistence type="predicted"/>
<dbReference type="AlphaFoldDB" id="A0A0E9XY77"/>
<evidence type="ECO:0000313" key="1">
    <source>
        <dbReference type="EMBL" id="JAI06781.1"/>
    </source>
</evidence>
<name>A0A0E9XY77_ANGAN</name>
<dbReference type="EMBL" id="GBXM01001797">
    <property type="protein sequence ID" value="JAI06781.1"/>
    <property type="molecule type" value="Transcribed_RNA"/>
</dbReference>
<accession>A0A0E9XY77</accession>
<protein>
    <submittedName>
        <fullName evidence="1">Uncharacterized protein</fullName>
    </submittedName>
</protein>
<sequence>MHTYTHRHTHTENCHFSLNKDSSLVLFIHKKNAIDRFNCQEDQSLG</sequence>
<reference evidence="1" key="2">
    <citation type="journal article" date="2015" name="Fish Shellfish Immunol.">
        <title>Early steps in the European eel (Anguilla anguilla)-Vibrio vulnificus interaction in the gills: Role of the RtxA13 toxin.</title>
        <authorList>
            <person name="Callol A."/>
            <person name="Pajuelo D."/>
            <person name="Ebbesson L."/>
            <person name="Teles M."/>
            <person name="MacKenzie S."/>
            <person name="Amaro C."/>
        </authorList>
    </citation>
    <scope>NUCLEOTIDE SEQUENCE</scope>
</reference>